<evidence type="ECO:0000313" key="3">
    <source>
        <dbReference type="Proteomes" id="UP000314294"/>
    </source>
</evidence>
<protein>
    <submittedName>
        <fullName evidence="2">Uncharacterized protein</fullName>
    </submittedName>
</protein>
<keyword evidence="3" id="KW-1185">Reference proteome</keyword>
<organism evidence="2 3">
    <name type="scientific">Liparis tanakae</name>
    <name type="common">Tanaka's snailfish</name>
    <dbReference type="NCBI Taxonomy" id="230148"/>
    <lineage>
        <taxon>Eukaryota</taxon>
        <taxon>Metazoa</taxon>
        <taxon>Chordata</taxon>
        <taxon>Craniata</taxon>
        <taxon>Vertebrata</taxon>
        <taxon>Euteleostomi</taxon>
        <taxon>Actinopterygii</taxon>
        <taxon>Neopterygii</taxon>
        <taxon>Teleostei</taxon>
        <taxon>Neoteleostei</taxon>
        <taxon>Acanthomorphata</taxon>
        <taxon>Eupercaria</taxon>
        <taxon>Perciformes</taxon>
        <taxon>Cottioidei</taxon>
        <taxon>Cottales</taxon>
        <taxon>Liparidae</taxon>
        <taxon>Liparis</taxon>
    </lineage>
</organism>
<feature type="region of interest" description="Disordered" evidence="1">
    <location>
        <begin position="35"/>
        <end position="195"/>
    </location>
</feature>
<feature type="compositionally biased region" description="Basic and acidic residues" evidence="1">
    <location>
        <begin position="95"/>
        <end position="160"/>
    </location>
</feature>
<proteinExistence type="predicted"/>
<evidence type="ECO:0000313" key="2">
    <source>
        <dbReference type="EMBL" id="TNN33311.1"/>
    </source>
</evidence>
<feature type="compositionally biased region" description="Basic and acidic residues" evidence="1">
    <location>
        <begin position="179"/>
        <end position="188"/>
    </location>
</feature>
<comment type="caution">
    <text evidence="2">The sequence shown here is derived from an EMBL/GenBank/DDBJ whole genome shotgun (WGS) entry which is preliminary data.</text>
</comment>
<evidence type="ECO:0000256" key="1">
    <source>
        <dbReference type="SAM" id="MobiDB-lite"/>
    </source>
</evidence>
<dbReference type="EMBL" id="SRLO01002279">
    <property type="protein sequence ID" value="TNN33311.1"/>
    <property type="molecule type" value="Genomic_DNA"/>
</dbReference>
<dbReference type="AlphaFoldDB" id="A0A4Z2EXM0"/>
<gene>
    <name evidence="2" type="ORF">EYF80_056523</name>
</gene>
<sequence>MSPSVPKGRFVCTTSCYLVFFHPILAARPAPFQRTNQSAEPHIKSPVGCPSEPSDRRPPGGPAAPQSSRVGELSPASHSGPVKRPAAIAVLVLLLRERPYESRGHRPEATDRDTEATDRDTEGTDRDTEATDRDTEATDRDTEATDRDTEATDRDTEATDRVGSGRKANGKWGRGAGAGDERAQEKTRWIQMLRK</sequence>
<name>A0A4Z2EXM0_9TELE</name>
<dbReference type="Proteomes" id="UP000314294">
    <property type="component" value="Unassembled WGS sequence"/>
</dbReference>
<reference evidence="2 3" key="1">
    <citation type="submission" date="2019-03" db="EMBL/GenBank/DDBJ databases">
        <title>First draft genome of Liparis tanakae, snailfish: a comprehensive survey of snailfish specific genes.</title>
        <authorList>
            <person name="Kim W."/>
            <person name="Song I."/>
            <person name="Jeong J.-H."/>
            <person name="Kim D."/>
            <person name="Kim S."/>
            <person name="Ryu S."/>
            <person name="Song J.Y."/>
            <person name="Lee S.K."/>
        </authorList>
    </citation>
    <scope>NUCLEOTIDE SEQUENCE [LARGE SCALE GENOMIC DNA]</scope>
    <source>
        <tissue evidence="2">Muscle</tissue>
    </source>
</reference>
<accession>A0A4Z2EXM0</accession>